<dbReference type="GO" id="GO:0005789">
    <property type="term" value="C:endoplasmic reticulum membrane"/>
    <property type="evidence" value="ECO:0007669"/>
    <property type="project" value="UniProtKB-SubCell"/>
</dbReference>
<evidence type="ECO:0000256" key="8">
    <source>
        <dbReference type="ARBA" id="ARBA00023134"/>
    </source>
</evidence>
<evidence type="ECO:0000256" key="11">
    <source>
        <dbReference type="SAM" id="MobiDB-lite"/>
    </source>
</evidence>
<keyword evidence="7 12" id="KW-1133">Transmembrane helix</keyword>
<protein>
    <recommendedName>
        <fullName evidence="3">Signal recognition particle receptor subunit beta</fullName>
    </recommendedName>
</protein>
<comment type="similarity">
    <text evidence="2">Belongs to the SRP receptor beta subunit family.</text>
</comment>
<keyword evidence="6" id="KW-0256">Endoplasmic reticulum</keyword>
<dbReference type="Pfam" id="PF09439">
    <property type="entry name" value="SRPRB"/>
    <property type="match status" value="1"/>
</dbReference>
<comment type="subcellular location">
    <subcellularLocation>
        <location evidence="1">Endoplasmic reticulum membrane</location>
        <topology evidence="1">Single-pass membrane protein</topology>
    </subcellularLocation>
</comment>
<name>A0A6A4HAD0_9AGAR</name>
<keyword evidence="10" id="KW-0675">Receptor</keyword>
<evidence type="ECO:0000256" key="1">
    <source>
        <dbReference type="ARBA" id="ARBA00004389"/>
    </source>
</evidence>
<reference evidence="13" key="1">
    <citation type="journal article" date="2019" name="Environ. Microbiol.">
        <title>Fungal ecological strategies reflected in gene transcription - a case study of two litter decomposers.</title>
        <authorList>
            <person name="Barbi F."/>
            <person name="Kohler A."/>
            <person name="Barry K."/>
            <person name="Baskaran P."/>
            <person name="Daum C."/>
            <person name="Fauchery L."/>
            <person name="Ihrmark K."/>
            <person name="Kuo A."/>
            <person name="LaButti K."/>
            <person name="Lipzen A."/>
            <person name="Morin E."/>
            <person name="Grigoriev I.V."/>
            <person name="Henrissat B."/>
            <person name="Lindahl B."/>
            <person name="Martin F."/>
        </authorList>
    </citation>
    <scope>NUCLEOTIDE SEQUENCE</scope>
    <source>
        <strain evidence="13">JB14</strain>
    </source>
</reference>
<keyword evidence="5" id="KW-0547">Nucleotide-binding</keyword>
<evidence type="ECO:0000256" key="5">
    <source>
        <dbReference type="ARBA" id="ARBA00022741"/>
    </source>
</evidence>
<evidence type="ECO:0000256" key="9">
    <source>
        <dbReference type="ARBA" id="ARBA00023136"/>
    </source>
</evidence>
<dbReference type="GO" id="GO:0005525">
    <property type="term" value="F:GTP binding"/>
    <property type="evidence" value="ECO:0007669"/>
    <property type="project" value="UniProtKB-KW"/>
</dbReference>
<dbReference type="InterPro" id="IPR019009">
    <property type="entry name" value="SRP_receptor_beta_su"/>
</dbReference>
<feature type="region of interest" description="Disordered" evidence="11">
    <location>
        <begin position="200"/>
        <end position="225"/>
    </location>
</feature>
<proteinExistence type="inferred from homology"/>
<dbReference type="SUPFAM" id="SSF52540">
    <property type="entry name" value="P-loop containing nucleoside triphosphate hydrolases"/>
    <property type="match status" value="1"/>
</dbReference>
<evidence type="ECO:0000256" key="6">
    <source>
        <dbReference type="ARBA" id="ARBA00022824"/>
    </source>
</evidence>
<dbReference type="OrthoDB" id="41266at2759"/>
<evidence type="ECO:0000313" key="13">
    <source>
        <dbReference type="EMBL" id="KAE9394125.1"/>
    </source>
</evidence>
<dbReference type="InterPro" id="IPR027417">
    <property type="entry name" value="P-loop_NTPase"/>
</dbReference>
<organism evidence="13 14">
    <name type="scientific">Gymnopus androsaceus JB14</name>
    <dbReference type="NCBI Taxonomy" id="1447944"/>
    <lineage>
        <taxon>Eukaryota</taxon>
        <taxon>Fungi</taxon>
        <taxon>Dikarya</taxon>
        <taxon>Basidiomycota</taxon>
        <taxon>Agaricomycotina</taxon>
        <taxon>Agaricomycetes</taxon>
        <taxon>Agaricomycetidae</taxon>
        <taxon>Agaricales</taxon>
        <taxon>Marasmiineae</taxon>
        <taxon>Omphalotaceae</taxon>
        <taxon>Gymnopus</taxon>
    </lineage>
</organism>
<evidence type="ECO:0000256" key="7">
    <source>
        <dbReference type="ARBA" id="ARBA00022989"/>
    </source>
</evidence>
<evidence type="ECO:0000256" key="12">
    <source>
        <dbReference type="SAM" id="Phobius"/>
    </source>
</evidence>
<evidence type="ECO:0000313" key="14">
    <source>
        <dbReference type="Proteomes" id="UP000799118"/>
    </source>
</evidence>
<gene>
    <name evidence="13" type="ORF">BT96DRAFT_998847</name>
</gene>
<evidence type="ECO:0000256" key="4">
    <source>
        <dbReference type="ARBA" id="ARBA00022692"/>
    </source>
</evidence>
<keyword evidence="4 12" id="KW-0812">Transmembrane</keyword>
<sequence>MDSNHTGSEPPESLPIMSTQNLLLASLFVAIISIAIFVFISRRTSQSKRNILLLAGPPDSGKTAIFSSVHVARIWPCNPTNTSMQANSSLLNVPGKKDPIQVVDIPGHPRLRDQFRESLPSTKAIAFVVDANTVSRNAAIVAEHLHSVLDAIMALPPSQKLPSLLILAHKSDLIKTSSISTDATALAVNRVQTILERELERRRASQSGGMGVEGLGEEGNESPHMGGLDCSGPGGPFKFENWEGGEILFLGTCVQYSESTDEKSVKGSITPLMEWMEENM</sequence>
<keyword evidence="9 12" id="KW-0472">Membrane</keyword>
<feature type="transmembrane region" description="Helical" evidence="12">
    <location>
        <begin position="20"/>
        <end position="40"/>
    </location>
</feature>
<dbReference type="Gene3D" id="3.40.50.300">
    <property type="entry name" value="P-loop containing nucleotide triphosphate hydrolases"/>
    <property type="match status" value="1"/>
</dbReference>
<evidence type="ECO:0000256" key="10">
    <source>
        <dbReference type="ARBA" id="ARBA00023170"/>
    </source>
</evidence>
<dbReference type="AlphaFoldDB" id="A0A6A4HAD0"/>
<evidence type="ECO:0000256" key="3">
    <source>
        <dbReference type="ARBA" id="ARBA00020256"/>
    </source>
</evidence>
<keyword evidence="14" id="KW-1185">Reference proteome</keyword>
<accession>A0A6A4HAD0</accession>
<evidence type="ECO:0000256" key="2">
    <source>
        <dbReference type="ARBA" id="ARBA00005619"/>
    </source>
</evidence>
<keyword evidence="8" id="KW-0342">GTP-binding</keyword>
<dbReference type="Proteomes" id="UP000799118">
    <property type="component" value="Unassembled WGS sequence"/>
</dbReference>
<dbReference type="EMBL" id="ML769557">
    <property type="protein sequence ID" value="KAE9394125.1"/>
    <property type="molecule type" value="Genomic_DNA"/>
</dbReference>